<evidence type="ECO:0000256" key="1">
    <source>
        <dbReference type="ARBA" id="ARBA00004364"/>
    </source>
</evidence>
<dbReference type="PROSITE" id="PS50041">
    <property type="entry name" value="C_TYPE_LECTIN_2"/>
    <property type="match status" value="1"/>
</dbReference>
<dbReference type="Pfam" id="PF00059">
    <property type="entry name" value="Lectin_C"/>
    <property type="match status" value="1"/>
</dbReference>
<dbReference type="InterPro" id="IPR051077">
    <property type="entry name" value="Ca-dependent_lectin"/>
</dbReference>
<dbReference type="InterPro" id="IPR018378">
    <property type="entry name" value="C-type_lectin_CS"/>
</dbReference>
<dbReference type="Gene3D" id="3.10.100.10">
    <property type="entry name" value="Mannose-Binding Protein A, subunit A"/>
    <property type="match status" value="1"/>
</dbReference>
<dbReference type="Proteomes" id="UP000008912">
    <property type="component" value="Unassembled WGS sequence"/>
</dbReference>
<dbReference type="CDD" id="cd03591">
    <property type="entry name" value="CLECT_collectin_like"/>
    <property type="match status" value="1"/>
</dbReference>
<name>A0A7N5JVJ7_AILME</name>
<comment type="similarity">
    <text evidence="15">Belongs to the SFTPA family.</text>
</comment>
<evidence type="ECO:0000256" key="4">
    <source>
        <dbReference type="ARBA" id="ARBA00022525"/>
    </source>
</evidence>
<keyword evidence="21" id="KW-1185">Reference proteome</keyword>
<evidence type="ECO:0000256" key="13">
    <source>
        <dbReference type="ARBA" id="ARBA00023180"/>
    </source>
</evidence>
<evidence type="ECO:0000256" key="18">
    <source>
        <dbReference type="SAM" id="MobiDB-lite"/>
    </source>
</evidence>
<evidence type="ECO:0000256" key="16">
    <source>
        <dbReference type="ARBA" id="ARBA00038763"/>
    </source>
</evidence>
<keyword evidence="12" id="KW-1015">Disulfide bond</keyword>
<accession>A0A7N5JVJ7</accession>
<protein>
    <recommendedName>
        <fullName evidence="17">Pulmonary surfactant-associated protein A</fullName>
    </recommendedName>
</protein>
<keyword evidence="7" id="KW-0479">Metal-binding</keyword>
<keyword evidence="8" id="KW-0732">Signal</keyword>
<evidence type="ECO:0000313" key="21">
    <source>
        <dbReference type="Proteomes" id="UP000008912"/>
    </source>
</evidence>
<evidence type="ECO:0000256" key="5">
    <source>
        <dbReference type="ARBA" id="ARBA00022530"/>
    </source>
</evidence>
<dbReference type="PANTHER" id="PTHR24024:SF13">
    <property type="entry name" value="PULMONARY SURFACTANT-ASSOCIATED PROTEIN A1"/>
    <property type="match status" value="1"/>
</dbReference>
<feature type="compositionally biased region" description="Low complexity" evidence="18">
    <location>
        <begin position="108"/>
        <end position="118"/>
    </location>
</feature>
<gene>
    <name evidence="20" type="primary">LOC100482856</name>
</gene>
<dbReference type="GO" id="GO:0030246">
    <property type="term" value="F:carbohydrate binding"/>
    <property type="evidence" value="ECO:0007669"/>
    <property type="project" value="UniProtKB-KW"/>
</dbReference>
<dbReference type="Ensembl" id="ENSAMET00000045276.1">
    <property type="protein sequence ID" value="ENSAMEP00000030959.1"/>
    <property type="gene ID" value="ENSAMEG00000026411.1"/>
</dbReference>
<evidence type="ECO:0000256" key="12">
    <source>
        <dbReference type="ARBA" id="ARBA00023157"/>
    </source>
</evidence>
<evidence type="ECO:0000259" key="19">
    <source>
        <dbReference type="PROSITE" id="PS50041"/>
    </source>
</evidence>
<dbReference type="PANTHER" id="PTHR24024">
    <property type="entry name" value="PULMONARY SURFACTANT-ASSOCIATED PROTEIN A"/>
    <property type="match status" value="1"/>
</dbReference>
<evidence type="ECO:0000256" key="11">
    <source>
        <dbReference type="ARBA" id="ARBA00023119"/>
    </source>
</evidence>
<evidence type="ECO:0000256" key="14">
    <source>
        <dbReference type="ARBA" id="ARBA00037480"/>
    </source>
</evidence>
<feature type="compositionally biased region" description="Low complexity" evidence="18">
    <location>
        <begin position="63"/>
        <end position="75"/>
    </location>
</feature>
<dbReference type="GO" id="GO:0005581">
    <property type="term" value="C:collagen trimer"/>
    <property type="evidence" value="ECO:0007669"/>
    <property type="project" value="UniProtKB-KW"/>
</dbReference>
<evidence type="ECO:0000256" key="10">
    <source>
        <dbReference type="ARBA" id="ARBA00022837"/>
    </source>
</evidence>
<dbReference type="InterPro" id="IPR016187">
    <property type="entry name" value="CTDL_fold"/>
</dbReference>
<dbReference type="InParanoid" id="A0A7N5JVJ7"/>
<comment type="subcellular location">
    <subcellularLocation>
        <location evidence="2">Secreted</location>
        <location evidence="2">Extracellular space</location>
        <location evidence="2">Extracellular matrix</location>
    </subcellularLocation>
    <subcellularLocation>
        <location evidence="1">Secreted</location>
        <location evidence="1">Extracellular space</location>
        <location evidence="1">Surface film</location>
    </subcellularLocation>
</comment>
<feature type="compositionally biased region" description="Basic and acidic residues" evidence="18">
    <location>
        <begin position="120"/>
        <end position="129"/>
    </location>
</feature>
<reference evidence="20" key="3">
    <citation type="submission" date="2025-09" db="UniProtKB">
        <authorList>
            <consortium name="Ensembl"/>
        </authorList>
    </citation>
    <scope>IDENTIFICATION</scope>
</reference>
<dbReference type="PROSITE" id="PS00615">
    <property type="entry name" value="C_TYPE_LECTIN_1"/>
    <property type="match status" value="1"/>
</dbReference>
<dbReference type="InterPro" id="IPR033990">
    <property type="entry name" value="Collectin_CTLD"/>
</dbReference>
<proteinExistence type="inferred from homology"/>
<keyword evidence="10" id="KW-0106">Calcium</keyword>
<evidence type="ECO:0000256" key="15">
    <source>
        <dbReference type="ARBA" id="ARBA00038230"/>
    </source>
</evidence>
<evidence type="ECO:0000256" key="7">
    <source>
        <dbReference type="ARBA" id="ARBA00022723"/>
    </source>
</evidence>
<feature type="region of interest" description="Disordered" evidence="18">
    <location>
        <begin position="63"/>
        <end position="139"/>
    </location>
</feature>
<dbReference type="GO" id="GO:0007585">
    <property type="term" value="P:respiratory gaseous exchange by respiratory system"/>
    <property type="evidence" value="ECO:0007669"/>
    <property type="project" value="UniProtKB-KW"/>
</dbReference>
<dbReference type="SUPFAM" id="SSF56436">
    <property type="entry name" value="C-type lectin-like"/>
    <property type="match status" value="1"/>
</dbReference>
<keyword evidence="11" id="KW-0176">Collagen</keyword>
<keyword evidence="5" id="KW-0272">Extracellular matrix</keyword>
<dbReference type="InterPro" id="IPR016186">
    <property type="entry name" value="C-type_lectin-like/link_sf"/>
</dbReference>
<reference evidence="20 21" key="1">
    <citation type="journal article" date="2010" name="Nature">
        <title>The sequence and de novo assembly of the giant panda genome.</title>
        <authorList>
            <person name="Li R."/>
            <person name="Fan W."/>
            <person name="Tian G."/>
            <person name="Zhu H."/>
            <person name="He L."/>
            <person name="Cai J."/>
            <person name="Huang Q."/>
            <person name="Cai Q."/>
            <person name="Li B."/>
            <person name="Bai Y."/>
            <person name="Zhang Z."/>
            <person name="Zhang Y."/>
            <person name="Wang W."/>
            <person name="Li J."/>
            <person name="Wei F."/>
            <person name="Li H."/>
            <person name="Jian M."/>
            <person name="Li J."/>
            <person name="Zhang Z."/>
            <person name="Nielsen R."/>
            <person name="Li D."/>
            <person name="Gu W."/>
            <person name="Yang Z."/>
            <person name="Xuan Z."/>
            <person name="Ryder O.A."/>
            <person name="Leung F.C."/>
            <person name="Zhou Y."/>
            <person name="Cao J."/>
            <person name="Sun X."/>
            <person name="Fu Y."/>
            <person name="Fang X."/>
            <person name="Guo X."/>
            <person name="Wang B."/>
            <person name="Hou R."/>
            <person name="Shen F."/>
            <person name="Mu B."/>
            <person name="Ni P."/>
            <person name="Lin R."/>
            <person name="Qian W."/>
            <person name="Wang G."/>
            <person name="Yu C."/>
            <person name="Nie W."/>
            <person name="Wang J."/>
            <person name="Wu Z."/>
            <person name="Liang H."/>
            <person name="Min J."/>
            <person name="Wu Q."/>
            <person name="Cheng S."/>
            <person name="Ruan J."/>
            <person name="Wang M."/>
            <person name="Shi Z."/>
            <person name="Wen M."/>
            <person name="Liu B."/>
            <person name="Ren X."/>
            <person name="Zheng H."/>
            <person name="Dong D."/>
            <person name="Cook K."/>
            <person name="Shan G."/>
            <person name="Zhang H."/>
            <person name="Kosiol C."/>
            <person name="Xie X."/>
            <person name="Lu Z."/>
            <person name="Zheng H."/>
            <person name="Li Y."/>
            <person name="Steiner C.C."/>
            <person name="Lam T.T."/>
            <person name="Lin S."/>
            <person name="Zhang Q."/>
            <person name="Li G."/>
            <person name="Tian J."/>
            <person name="Gong T."/>
            <person name="Liu H."/>
            <person name="Zhang D."/>
            <person name="Fang L."/>
            <person name="Ye C."/>
            <person name="Zhang J."/>
            <person name="Hu W."/>
            <person name="Xu A."/>
            <person name="Ren Y."/>
            <person name="Zhang G."/>
            <person name="Bruford M.W."/>
            <person name="Li Q."/>
            <person name="Ma L."/>
            <person name="Guo Y."/>
            <person name="An N."/>
            <person name="Hu Y."/>
            <person name="Zheng Y."/>
            <person name="Shi Y."/>
            <person name="Li Z."/>
            <person name="Liu Q."/>
            <person name="Chen Y."/>
            <person name="Zhao J."/>
            <person name="Qu N."/>
            <person name="Zhao S."/>
            <person name="Tian F."/>
            <person name="Wang X."/>
            <person name="Wang H."/>
            <person name="Xu L."/>
            <person name="Liu X."/>
            <person name="Vinar T."/>
            <person name="Wang Y."/>
            <person name="Lam T.W."/>
            <person name="Yiu S.M."/>
            <person name="Liu S."/>
            <person name="Zhang H."/>
            <person name="Li D."/>
            <person name="Huang Y."/>
            <person name="Wang X."/>
            <person name="Yang G."/>
            <person name="Jiang Z."/>
            <person name="Wang J."/>
            <person name="Qin N."/>
            <person name="Li L."/>
            <person name="Li J."/>
            <person name="Bolund L."/>
            <person name="Kristiansen K."/>
            <person name="Wong G.K."/>
            <person name="Olson M."/>
            <person name="Zhang X."/>
            <person name="Li S."/>
            <person name="Yang H."/>
            <person name="Wang J."/>
            <person name="Wang J."/>
        </authorList>
    </citation>
    <scope>NUCLEOTIDE SEQUENCE [LARGE SCALE GENOMIC DNA]</scope>
</reference>
<feature type="compositionally biased region" description="Basic and acidic residues" evidence="18">
    <location>
        <begin position="78"/>
        <end position="87"/>
    </location>
</feature>
<comment type="function">
    <text evidence="14">In presence of calcium ions, it binds to surfactant phospholipids and contributes to lower the surface tension at the air-liquid interface in the alveoli of the mammalian lung and is essential for normal respiration. Enhances the expression of MYO18A/SP-R210 on alveolar macrophages.</text>
</comment>
<dbReference type="GO" id="GO:0005771">
    <property type="term" value="C:multivesicular body"/>
    <property type="evidence" value="ECO:0007669"/>
    <property type="project" value="TreeGrafter"/>
</dbReference>
<dbReference type="SUPFAM" id="SSF57944">
    <property type="entry name" value="Triple coiled coil domain of C-type lectins"/>
    <property type="match status" value="1"/>
</dbReference>
<dbReference type="SMART" id="SM00034">
    <property type="entry name" value="CLECT"/>
    <property type="match status" value="1"/>
</dbReference>
<dbReference type="FunFam" id="3.10.100.10:FF:000056">
    <property type="entry name" value="Pulmonary surfactant-associated protein A"/>
    <property type="match status" value="1"/>
</dbReference>
<evidence type="ECO:0000256" key="3">
    <source>
        <dbReference type="ARBA" id="ARBA00022439"/>
    </source>
</evidence>
<sequence length="284" mass="30247">MSFTPERTTDGKVSFNQLFQEKLISEEEGGVSGTEAMLLRSVALTLTLLMVSGMESDVKDVCIGSPGIPGTPGSHGLPGRDGRDGVKGDPGPPGPMGPPGGMPGCPGPEGTTGAPGIAGERGEKGEPGERGPPGLPASLDEELQTTLYNFRHQILQVMGVLSMQESMLVVGEKVFSTNGQSVNFENIQELCARAGGSIAVPTSPEENEAIASIVKKYNTYAYLGLMEGPDTGDFLYMDGAPVNYTNWYPGEPRGWGKEKCVEMYTDGQWNDKNCLQYRLAICEF</sequence>
<evidence type="ECO:0000313" key="20">
    <source>
        <dbReference type="Ensembl" id="ENSAMEP00000030959.1"/>
    </source>
</evidence>
<keyword evidence="13" id="KW-0325">Glycoprotein</keyword>
<reference evidence="20" key="2">
    <citation type="submission" date="2025-08" db="UniProtKB">
        <authorList>
            <consortium name="Ensembl"/>
        </authorList>
    </citation>
    <scope>IDENTIFICATION</scope>
</reference>
<feature type="domain" description="C-type lectin" evidence="19">
    <location>
        <begin position="170"/>
        <end position="283"/>
    </location>
</feature>
<evidence type="ECO:0000256" key="2">
    <source>
        <dbReference type="ARBA" id="ARBA00004498"/>
    </source>
</evidence>
<evidence type="ECO:0000256" key="17">
    <source>
        <dbReference type="ARBA" id="ARBA00041095"/>
    </source>
</evidence>
<keyword evidence="6" id="KW-0305">Gaseous exchange</keyword>
<dbReference type="GO" id="GO:0005615">
    <property type="term" value="C:extracellular space"/>
    <property type="evidence" value="ECO:0007669"/>
    <property type="project" value="TreeGrafter"/>
</dbReference>
<keyword evidence="9" id="KW-0430">Lectin</keyword>
<evidence type="ECO:0000256" key="8">
    <source>
        <dbReference type="ARBA" id="ARBA00022729"/>
    </source>
</evidence>
<comment type="subunit">
    <text evidence="16">Oligomeric complex of 6 set of homotrimers.</text>
</comment>
<keyword evidence="3" id="KW-0767">Surface film</keyword>
<dbReference type="InterPro" id="IPR001304">
    <property type="entry name" value="C-type_lectin-like"/>
</dbReference>
<dbReference type="GO" id="GO:0046872">
    <property type="term" value="F:metal ion binding"/>
    <property type="evidence" value="ECO:0007669"/>
    <property type="project" value="UniProtKB-KW"/>
</dbReference>
<feature type="compositionally biased region" description="Pro residues" evidence="18">
    <location>
        <begin position="90"/>
        <end position="101"/>
    </location>
</feature>
<evidence type="ECO:0000256" key="6">
    <source>
        <dbReference type="ARBA" id="ARBA00022713"/>
    </source>
</evidence>
<keyword evidence="4" id="KW-0964">Secreted</keyword>
<dbReference type="GeneTree" id="ENSGT00940000156653"/>
<evidence type="ECO:0000256" key="9">
    <source>
        <dbReference type="ARBA" id="ARBA00022734"/>
    </source>
</evidence>
<organism evidence="20 21">
    <name type="scientific">Ailuropoda melanoleuca</name>
    <name type="common">Giant panda</name>
    <dbReference type="NCBI Taxonomy" id="9646"/>
    <lineage>
        <taxon>Eukaryota</taxon>
        <taxon>Metazoa</taxon>
        <taxon>Chordata</taxon>
        <taxon>Craniata</taxon>
        <taxon>Vertebrata</taxon>
        <taxon>Euteleostomi</taxon>
        <taxon>Mammalia</taxon>
        <taxon>Eutheria</taxon>
        <taxon>Laurasiatheria</taxon>
        <taxon>Carnivora</taxon>
        <taxon>Caniformia</taxon>
        <taxon>Ursidae</taxon>
        <taxon>Ailuropoda</taxon>
    </lineage>
</organism>
<dbReference type="AlphaFoldDB" id="A0A7N5JVJ7"/>